<keyword evidence="1" id="KW-0633">Potassium transport</keyword>
<comment type="caution">
    <text evidence="5">The sequence shown here is derived from an EMBL/GenBank/DDBJ whole genome shotgun (WGS) entry which is preliminary data.</text>
</comment>
<dbReference type="GO" id="GO:0034765">
    <property type="term" value="P:regulation of monoatomic ion transmembrane transport"/>
    <property type="evidence" value="ECO:0007669"/>
    <property type="project" value="TreeGrafter"/>
</dbReference>
<feature type="domain" description="Potassium channel inwardly rectifying transmembrane" evidence="3">
    <location>
        <begin position="11"/>
        <end position="106"/>
    </location>
</feature>
<dbReference type="GO" id="GO:0005886">
    <property type="term" value="C:plasma membrane"/>
    <property type="evidence" value="ECO:0007669"/>
    <property type="project" value="TreeGrafter"/>
</dbReference>
<reference evidence="5" key="1">
    <citation type="submission" date="2021-06" db="EMBL/GenBank/DDBJ databases">
        <authorList>
            <person name="Hodson N. C."/>
            <person name="Mongue J. A."/>
            <person name="Jaron S. K."/>
        </authorList>
    </citation>
    <scope>NUCLEOTIDE SEQUENCE</scope>
</reference>
<evidence type="ECO:0000313" key="5">
    <source>
        <dbReference type="EMBL" id="CAG7726859.1"/>
    </source>
</evidence>
<keyword evidence="1" id="KW-0813">Transport</keyword>
<dbReference type="Pfam" id="PF17655">
    <property type="entry name" value="IRK_C"/>
    <property type="match status" value="1"/>
</dbReference>
<feature type="transmembrane region" description="Helical" evidence="2">
    <location>
        <begin position="7"/>
        <end position="24"/>
    </location>
</feature>
<proteinExistence type="inferred from homology"/>
<dbReference type="PANTHER" id="PTHR11767">
    <property type="entry name" value="INWARD RECTIFIER POTASSIUM CHANNEL"/>
    <property type="match status" value="1"/>
</dbReference>
<dbReference type="PANTHER" id="PTHR11767:SF102">
    <property type="entry name" value="INWARDLY RECTIFYING POTASSIUM CHANNEL 1, ISOFORM F"/>
    <property type="match status" value="1"/>
</dbReference>
<keyword evidence="1" id="KW-0406">Ion transport</keyword>
<dbReference type="GO" id="GO:0005242">
    <property type="term" value="F:inward rectifier potassium channel activity"/>
    <property type="evidence" value="ECO:0007669"/>
    <property type="project" value="InterPro"/>
</dbReference>
<evidence type="ECO:0000313" key="6">
    <source>
        <dbReference type="Proteomes" id="UP000708208"/>
    </source>
</evidence>
<dbReference type="Proteomes" id="UP000708208">
    <property type="component" value="Unassembled WGS sequence"/>
</dbReference>
<feature type="domain" description="Inward rectifier potassium channel C-terminal" evidence="4">
    <location>
        <begin position="113"/>
        <end position="288"/>
    </location>
</feature>
<dbReference type="Pfam" id="PF01007">
    <property type="entry name" value="IRK"/>
    <property type="match status" value="1"/>
</dbReference>
<dbReference type="InterPro" id="IPR040445">
    <property type="entry name" value="Kir_TM"/>
</dbReference>
<name>A0A8J2P0Z8_9HEXA</name>
<keyword evidence="1" id="KW-0407">Ion channel</keyword>
<keyword evidence="1" id="KW-0851">Voltage-gated channel</keyword>
<dbReference type="AlphaFoldDB" id="A0A8J2P0Z8"/>
<keyword evidence="2" id="KW-1133">Transmembrane helix</keyword>
<comment type="similarity">
    <text evidence="1">Belongs to the inward rectifier-type potassium channel (TC 1.A.2.1) family.</text>
</comment>
<dbReference type="InterPro" id="IPR041647">
    <property type="entry name" value="IRK_C"/>
</dbReference>
<dbReference type="EMBL" id="CAJVCH010140905">
    <property type="protein sequence ID" value="CAG7726859.1"/>
    <property type="molecule type" value="Genomic_DNA"/>
</dbReference>
<evidence type="ECO:0000259" key="4">
    <source>
        <dbReference type="Pfam" id="PF17655"/>
    </source>
</evidence>
<keyword evidence="1 2" id="KW-0812">Transmembrane</keyword>
<evidence type="ECO:0000256" key="2">
    <source>
        <dbReference type="SAM" id="Phobius"/>
    </source>
</evidence>
<evidence type="ECO:0000256" key="1">
    <source>
        <dbReference type="RuleBase" id="RU003822"/>
    </source>
</evidence>
<keyword evidence="6" id="KW-1185">Reference proteome</keyword>
<protein>
    <recommendedName>
        <fullName evidence="7">Inward rectifier potassium channel irk-1</fullName>
    </recommendedName>
</protein>
<sequence>MNDCGVIIVLFLILVVFAVLWYGIGYFNGDLENFNNASWNPCVSNIDGFTAAFLFSVETQQTVGYGFYHIEPNCLEAVCVLCLQSVFGVLLEGIMVGILFVKMSRAKKRSATLMFSKTAAVSLRDGSLYLMIRVGDMRTKSHLLEAHVRAVFISKRTTREGEVIKYHQQELEIGGEGEKYHRVFLYWPTVLLHQIDENSPLYNITPHDLTEDNSSFEIIVILEGINENTGLSAQARTSYLPSEIIWGHRFKDLHRSKNDTGARIVDYALFHNTYSVKTPYVSAAEIAKNGNYEYDYAN</sequence>
<dbReference type="InterPro" id="IPR016449">
    <property type="entry name" value="K_chnl_inward-rec_Kir"/>
</dbReference>
<evidence type="ECO:0008006" key="7">
    <source>
        <dbReference type="Google" id="ProtNLM"/>
    </source>
</evidence>
<gene>
    <name evidence="5" type="ORF">AFUS01_LOCUS15742</name>
</gene>
<evidence type="ECO:0000259" key="3">
    <source>
        <dbReference type="Pfam" id="PF01007"/>
    </source>
</evidence>
<dbReference type="GO" id="GO:1990573">
    <property type="term" value="P:potassium ion import across plasma membrane"/>
    <property type="evidence" value="ECO:0007669"/>
    <property type="project" value="TreeGrafter"/>
</dbReference>
<feature type="transmembrane region" description="Helical" evidence="2">
    <location>
        <begin position="75"/>
        <end position="101"/>
    </location>
</feature>
<accession>A0A8J2P0Z8</accession>
<keyword evidence="2" id="KW-0472">Membrane</keyword>
<dbReference type="OrthoDB" id="273257at2759"/>
<dbReference type="GO" id="GO:0034702">
    <property type="term" value="C:monoatomic ion channel complex"/>
    <property type="evidence" value="ECO:0007669"/>
    <property type="project" value="UniProtKB-KW"/>
</dbReference>
<keyword evidence="1" id="KW-0630">Potassium</keyword>
<organism evidence="5 6">
    <name type="scientific">Allacma fusca</name>
    <dbReference type="NCBI Taxonomy" id="39272"/>
    <lineage>
        <taxon>Eukaryota</taxon>
        <taxon>Metazoa</taxon>
        <taxon>Ecdysozoa</taxon>
        <taxon>Arthropoda</taxon>
        <taxon>Hexapoda</taxon>
        <taxon>Collembola</taxon>
        <taxon>Symphypleona</taxon>
        <taxon>Sminthuridae</taxon>
        <taxon>Allacma</taxon>
    </lineage>
</organism>
<comment type="subcellular location">
    <subcellularLocation>
        <location evidence="1">Membrane</location>
        <topology evidence="1">Multi-pass membrane protein</topology>
    </subcellularLocation>
</comment>